<evidence type="ECO:0000313" key="13">
    <source>
        <dbReference type="Proteomes" id="UP000824120"/>
    </source>
</evidence>
<dbReference type="Pfam" id="PF23598">
    <property type="entry name" value="LRR_14"/>
    <property type="match status" value="1"/>
</dbReference>
<dbReference type="InterPro" id="IPR002182">
    <property type="entry name" value="NB-ARC"/>
</dbReference>
<proteinExistence type="inferred from homology"/>
<name>A0A9J5XXN3_SOLCO</name>
<dbReference type="SUPFAM" id="SSF52047">
    <property type="entry name" value="RNI-like"/>
    <property type="match status" value="1"/>
</dbReference>
<keyword evidence="4" id="KW-0547">Nucleotide-binding</keyword>
<sequence>MAEAFLQVLLENLTSFIEGELGLILGFKDEFEKLQSTSTTIQAVLEDAQKKQLKDKAIENWLQKLNVAAYEADDILDECKTEAARLNQTKYGCYHPKIIPFRYKIGKRMKEIMEKLDAIAAERSKFHLEKRTIEREAARRETGFVLTEPEPYGRDKEKNKIVKILTNKVCDVQELSVLTILGMGGLGKTTLAQMVFNDPRVIEHFDPKIWICVSEDFDEKKLIKAIVESIEGKPLGDDMDLAPLQKKLQDMLNGKIYFLVLDDVWNENQEKWDKIKAVLKVGARGASVLATTRLKRVGSIMGTLQPYELSNLSQEDCWLLFMKRAFENQEKINPNLVAIGKEIVKKSGGVPLAAKTLGGLLRFEEQEREWEHIRDSEIWNLPQDDSSILPALRLSYHHLPLDLRQCFAYCAVFPKDTEMEKENLISLWMAHGFLLSKGKDLEDEGNDVWKKLCLRSFFQDIEVKDGKTYFKMHDLIHDLATSLFSASASSNNIREINVKGYPHMMSIGFAKVVSSYSRSHLQKFVSLRVLNLSFIGLKHLPSSIGDLVHLRYLNLSSNWNMCSLPKELCKLQNLQTLDLHNCRSLCCLPKETSKLGSLRNLLLDNCFELTCMPPRIGSLTCLKTLGCFAVGRKKSSQLGELQNLNLYGSIEITHLERVKNDMDAKEANLSAKENLQSLSMTWDKDERPHRYESEEVEVLEALKPHSNLTSLRIIGFRGIRLPDWMNHSVLKNVVSIVISGCKNCSCLPPFGELPCLKSLELWNGSAELEYVDSGFPTRRRFPSLRKLCLSHFRNLKGLLKKEGEEQFPVLEEMEIWFCPMLVIPTLSSVKKLVVHGDKSDAIGFSSISNLRALTSLHIRQNGEATSLPEEMFKSLANLKYLNISSYYNLKELPTSLASLNALKHLDIGYCLALEKLPEEGVKGLTSLTQLSITYCKMLQCLPEGLQHLKALTNLSVWECPTLAKRCEKGIGEDWYKITHIPDVFIS</sequence>
<dbReference type="InterPro" id="IPR036388">
    <property type="entry name" value="WH-like_DNA-bd_sf"/>
</dbReference>
<accession>A0A9J5XXN3</accession>
<evidence type="ECO:0000256" key="1">
    <source>
        <dbReference type="ARBA" id="ARBA00008894"/>
    </source>
</evidence>
<evidence type="ECO:0000259" key="7">
    <source>
        <dbReference type="Pfam" id="PF00931"/>
    </source>
</evidence>
<dbReference type="InterPro" id="IPR042197">
    <property type="entry name" value="Apaf_helical"/>
</dbReference>
<dbReference type="Pfam" id="PF25019">
    <property type="entry name" value="LRR_R13L1-DRL21"/>
    <property type="match status" value="1"/>
</dbReference>
<dbReference type="Pfam" id="PF23559">
    <property type="entry name" value="WHD_DRP"/>
    <property type="match status" value="1"/>
</dbReference>
<organism evidence="12 13">
    <name type="scientific">Solanum commersonii</name>
    <name type="common">Commerson's wild potato</name>
    <name type="synonym">Commerson's nightshade</name>
    <dbReference type="NCBI Taxonomy" id="4109"/>
    <lineage>
        <taxon>Eukaryota</taxon>
        <taxon>Viridiplantae</taxon>
        <taxon>Streptophyta</taxon>
        <taxon>Embryophyta</taxon>
        <taxon>Tracheophyta</taxon>
        <taxon>Spermatophyta</taxon>
        <taxon>Magnoliopsida</taxon>
        <taxon>eudicotyledons</taxon>
        <taxon>Gunneridae</taxon>
        <taxon>Pentapetalae</taxon>
        <taxon>asterids</taxon>
        <taxon>lamiids</taxon>
        <taxon>Solanales</taxon>
        <taxon>Solanaceae</taxon>
        <taxon>Solanoideae</taxon>
        <taxon>Solaneae</taxon>
        <taxon>Solanum</taxon>
    </lineage>
</organism>
<dbReference type="InterPro" id="IPR056789">
    <property type="entry name" value="LRR_R13L1-DRL21"/>
</dbReference>
<dbReference type="Pfam" id="PF00931">
    <property type="entry name" value="NB-ARC"/>
    <property type="match status" value="1"/>
</dbReference>
<protein>
    <recommendedName>
        <fullName evidence="14">Disease resistance protein RGA3</fullName>
    </recommendedName>
</protein>
<dbReference type="FunFam" id="1.10.10.10:FF:000322">
    <property type="entry name" value="Probable disease resistance protein At1g63360"/>
    <property type="match status" value="1"/>
</dbReference>
<dbReference type="GO" id="GO:0051607">
    <property type="term" value="P:defense response to virus"/>
    <property type="evidence" value="ECO:0007669"/>
    <property type="project" value="UniProtKB-ARBA"/>
</dbReference>
<dbReference type="Gene3D" id="3.40.50.300">
    <property type="entry name" value="P-loop containing nucleotide triphosphate hydrolases"/>
    <property type="match status" value="1"/>
</dbReference>
<keyword evidence="3" id="KW-0677">Repeat</keyword>
<evidence type="ECO:0000313" key="12">
    <source>
        <dbReference type="EMBL" id="KAG5592383.1"/>
    </source>
</evidence>
<dbReference type="InterPro" id="IPR032675">
    <property type="entry name" value="LRR_dom_sf"/>
</dbReference>
<dbReference type="SUPFAM" id="SSF52058">
    <property type="entry name" value="L domain-like"/>
    <property type="match status" value="1"/>
</dbReference>
<dbReference type="Gene3D" id="1.10.8.430">
    <property type="entry name" value="Helical domain of apoptotic protease-activating factors"/>
    <property type="match status" value="1"/>
</dbReference>
<evidence type="ECO:0000259" key="9">
    <source>
        <dbReference type="Pfam" id="PF23559"/>
    </source>
</evidence>
<dbReference type="Gene3D" id="1.20.5.4130">
    <property type="match status" value="1"/>
</dbReference>
<comment type="caution">
    <text evidence="12">The sequence shown here is derived from an EMBL/GenBank/DDBJ whole genome shotgun (WGS) entry which is preliminary data.</text>
</comment>
<dbReference type="InterPro" id="IPR055414">
    <property type="entry name" value="LRR_R13L4/SHOC2-like"/>
</dbReference>
<evidence type="ECO:0000256" key="6">
    <source>
        <dbReference type="ARBA" id="ARBA00022840"/>
    </source>
</evidence>
<dbReference type="InterPro" id="IPR058922">
    <property type="entry name" value="WHD_DRP"/>
</dbReference>
<dbReference type="FunFam" id="3.40.50.300:FF:001091">
    <property type="entry name" value="Probable disease resistance protein At1g61300"/>
    <property type="match status" value="1"/>
</dbReference>
<dbReference type="Gene3D" id="3.80.10.10">
    <property type="entry name" value="Ribonuclease Inhibitor"/>
    <property type="match status" value="2"/>
</dbReference>
<dbReference type="GO" id="GO:0005524">
    <property type="term" value="F:ATP binding"/>
    <property type="evidence" value="ECO:0007669"/>
    <property type="project" value="UniProtKB-KW"/>
</dbReference>
<evidence type="ECO:0000259" key="10">
    <source>
        <dbReference type="Pfam" id="PF23598"/>
    </source>
</evidence>
<dbReference type="AlphaFoldDB" id="A0A9J5XXN3"/>
<keyword evidence="6" id="KW-0067">ATP-binding</keyword>
<dbReference type="GO" id="GO:0043531">
    <property type="term" value="F:ADP binding"/>
    <property type="evidence" value="ECO:0007669"/>
    <property type="project" value="InterPro"/>
</dbReference>
<evidence type="ECO:0008006" key="14">
    <source>
        <dbReference type="Google" id="ProtNLM"/>
    </source>
</evidence>
<dbReference type="SUPFAM" id="SSF52540">
    <property type="entry name" value="P-loop containing nucleoside triphosphate hydrolases"/>
    <property type="match status" value="1"/>
</dbReference>
<evidence type="ECO:0000259" key="11">
    <source>
        <dbReference type="Pfam" id="PF25019"/>
    </source>
</evidence>
<dbReference type="PRINTS" id="PR00364">
    <property type="entry name" value="DISEASERSIST"/>
</dbReference>
<evidence type="ECO:0000259" key="8">
    <source>
        <dbReference type="Pfam" id="PF18052"/>
    </source>
</evidence>
<dbReference type="InterPro" id="IPR038005">
    <property type="entry name" value="RX-like_CC"/>
</dbReference>
<feature type="domain" description="NB-ARC" evidence="7">
    <location>
        <begin position="156"/>
        <end position="330"/>
    </location>
</feature>
<dbReference type="PANTHER" id="PTHR36766">
    <property type="entry name" value="PLANT BROAD-SPECTRUM MILDEW RESISTANCE PROTEIN RPW8"/>
    <property type="match status" value="1"/>
</dbReference>
<keyword evidence="2" id="KW-0433">Leucine-rich repeat</keyword>
<evidence type="ECO:0000256" key="2">
    <source>
        <dbReference type="ARBA" id="ARBA00022614"/>
    </source>
</evidence>
<feature type="domain" description="Disease resistance N-terminal" evidence="8">
    <location>
        <begin position="5"/>
        <end position="88"/>
    </location>
</feature>
<dbReference type="Proteomes" id="UP000824120">
    <property type="component" value="Chromosome 8"/>
</dbReference>
<dbReference type="EMBL" id="JACXVP010000008">
    <property type="protein sequence ID" value="KAG5592383.1"/>
    <property type="molecule type" value="Genomic_DNA"/>
</dbReference>
<feature type="domain" description="Disease resistance R13L4/SHOC-2-like LRR" evidence="10">
    <location>
        <begin position="838"/>
        <end position="958"/>
    </location>
</feature>
<evidence type="ECO:0000256" key="3">
    <source>
        <dbReference type="ARBA" id="ARBA00022737"/>
    </source>
</evidence>
<feature type="domain" description="Disease resistance protein winged helix" evidence="9">
    <location>
        <begin position="412"/>
        <end position="480"/>
    </location>
</feature>
<dbReference type="CDD" id="cd14798">
    <property type="entry name" value="RX-CC_like"/>
    <property type="match status" value="1"/>
</dbReference>
<dbReference type="Gene3D" id="1.10.10.10">
    <property type="entry name" value="Winged helix-like DNA-binding domain superfamily/Winged helix DNA-binding domain"/>
    <property type="match status" value="1"/>
</dbReference>
<evidence type="ECO:0000256" key="5">
    <source>
        <dbReference type="ARBA" id="ARBA00022821"/>
    </source>
</evidence>
<evidence type="ECO:0000256" key="4">
    <source>
        <dbReference type="ARBA" id="ARBA00022741"/>
    </source>
</evidence>
<dbReference type="InterPro" id="IPR041118">
    <property type="entry name" value="Rx_N"/>
</dbReference>
<dbReference type="InterPro" id="IPR027417">
    <property type="entry name" value="P-loop_NTPase"/>
</dbReference>
<feature type="domain" description="R13L1/DRL21-like LRR repeat region" evidence="11">
    <location>
        <begin position="638"/>
        <end position="762"/>
    </location>
</feature>
<gene>
    <name evidence="12" type="ORF">H5410_042897</name>
</gene>
<dbReference type="Pfam" id="PF18052">
    <property type="entry name" value="Rx_N"/>
    <property type="match status" value="1"/>
</dbReference>
<comment type="similarity">
    <text evidence="1">Belongs to the disease resistance NB-LRR family.</text>
</comment>
<keyword evidence="13" id="KW-1185">Reference proteome</keyword>
<dbReference type="OrthoDB" id="2973320at2759"/>
<keyword evidence="5" id="KW-0611">Plant defense</keyword>
<dbReference type="PANTHER" id="PTHR36766:SF42">
    <property type="entry name" value="NB-ARC DOMAIN DISEASE RESISTANCE PROTEIN"/>
    <property type="match status" value="1"/>
</dbReference>
<reference evidence="12 13" key="1">
    <citation type="submission" date="2020-09" db="EMBL/GenBank/DDBJ databases">
        <title>De no assembly of potato wild relative species, Solanum commersonii.</title>
        <authorList>
            <person name="Cho K."/>
        </authorList>
    </citation>
    <scope>NUCLEOTIDE SEQUENCE [LARGE SCALE GENOMIC DNA]</scope>
    <source>
        <strain evidence="12">LZ3.2</strain>
        <tissue evidence="12">Leaf</tissue>
    </source>
</reference>